<keyword evidence="4 10" id="KW-0812">Transmembrane</keyword>
<dbReference type="PANTHER" id="PTHR21137:SF35">
    <property type="entry name" value="ODORANT RECEPTOR 19A-RELATED"/>
    <property type="match status" value="1"/>
</dbReference>
<comment type="similarity">
    <text evidence="10">Belongs to the insect chemoreceptor superfamily. Heteromeric odorant receptor channel (TC 1.A.69) family.</text>
</comment>
<keyword evidence="9 10" id="KW-0807">Transducer</keyword>
<dbReference type="InterPro" id="IPR004117">
    <property type="entry name" value="7tm6_olfct_rcpt"/>
</dbReference>
<evidence type="ECO:0000256" key="1">
    <source>
        <dbReference type="ARBA" id="ARBA00004651"/>
    </source>
</evidence>
<keyword evidence="7 10" id="KW-0472">Membrane</keyword>
<evidence type="ECO:0000256" key="3">
    <source>
        <dbReference type="ARBA" id="ARBA00022606"/>
    </source>
</evidence>
<evidence type="ECO:0000256" key="11">
    <source>
        <dbReference type="SAM" id="SignalP"/>
    </source>
</evidence>
<accession>A0AAW1D1R8</accession>
<feature type="transmembrane region" description="Helical" evidence="10">
    <location>
        <begin position="149"/>
        <end position="170"/>
    </location>
</feature>
<feature type="transmembrane region" description="Helical" evidence="10">
    <location>
        <begin position="251"/>
        <end position="273"/>
    </location>
</feature>
<keyword evidence="8 10" id="KW-0675">Receptor</keyword>
<evidence type="ECO:0000313" key="12">
    <source>
        <dbReference type="EMBL" id="KAK9503058.1"/>
    </source>
</evidence>
<dbReference type="AlphaFoldDB" id="A0AAW1D1R8"/>
<proteinExistence type="inferred from homology"/>
<protein>
    <recommendedName>
        <fullName evidence="10">Odorant receptor</fullName>
    </recommendedName>
</protein>
<organism evidence="12 13">
    <name type="scientific">Rhynocoris fuscipes</name>
    <dbReference type="NCBI Taxonomy" id="488301"/>
    <lineage>
        <taxon>Eukaryota</taxon>
        <taxon>Metazoa</taxon>
        <taxon>Ecdysozoa</taxon>
        <taxon>Arthropoda</taxon>
        <taxon>Hexapoda</taxon>
        <taxon>Insecta</taxon>
        <taxon>Pterygota</taxon>
        <taxon>Neoptera</taxon>
        <taxon>Paraneoptera</taxon>
        <taxon>Hemiptera</taxon>
        <taxon>Heteroptera</taxon>
        <taxon>Panheteroptera</taxon>
        <taxon>Cimicomorpha</taxon>
        <taxon>Reduviidae</taxon>
        <taxon>Harpactorinae</taxon>
        <taxon>Harpactorini</taxon>
        <taxon>Rhynocoris</taxon>
    </lineage>
</organism>
<feature type="transmembrane region" description="Helical" evidence="10">
    <location>
        <begin position="285"/>
        <end position="304"/>
    </location>
</feature>
<dbReference type="GO" id="GO:0004984">
    <property type="term" value="F:olfactory receptor activity"/>
    <property type="evidence" value="ECO:0007669"/>
    <property type="project" value="InterPro"/>
</dbReference>
<evidence type="ECO:0000256" key="6">
    <source>
        <dbReference type="ARBA" id="ARBA00022989"/>
    </source>
</evidence>
<dbReference type="Proteomes" id="UP001461498">
    <property type="component" value="Unassembled WGS sequence"/>
</dbReference>
<comment type="caution">
    <text evidence="12">The sequence shown here is derived from an EMBL/GenBank/DDBJ whole genome shotgun (WGS) entry which is preliminary data.</text>
</comment>
<dbReference type="PANTHER" id="PTHR21137">
    <property type="entry name" value="ODORANT RECEPTOR"/>
    <property type="match status" value="1"/>
</dbReference>
<dbReference type="Pfam" id="PF02949">
    <property type="entry name" value="7tm_6"/>
    <property type="match status" value="1"/>
</dbReference>
<evidence type="ECO:0000256" key="10">
    <source>
        <dbReference type="RuleBase" id="RU351113"/>
    </source>
</evidence>
<evidence type="ECO:0000256" key="9">
    <source>
        <dbReference type="ARBA" id="ARBA00023224"/>
    </source>
</evidence>
<gene>
    <name evidence="12" type="ORF">O3M35_011708</name>
</gene>
<dbReference type="GO" id="GO:0007165">
    <property type="term" value="P:signal transduction"/>
    <property type="evidence" value="ECO:0007669"/>
    <property type="project" value="UniProtKB-KW"/>
</dbReference>
<keyword evidence="2" id="KW-1003">Cell membrane</keyword>
<feature type="transmembrane region" description="Helical" evidence="10">
    <location>
        <begin position="28"/>
        <end position="47"/>
    </location>
</feature>
<sequence>MFISLLTIGLLLYTSAIAYGDVGIFAEAMHYVFLLIGCMSNALWYLYNKQCFDRVFRIVGSGFYYYGDTFDATTFNNEVDKQRYLGKAQKQRYTTAFLKLIAGIIFLNTIVRAIFEWLIGKYDNVEYKDGIIRVVPIPSWFFFDPESNLHLIGGVIFEYYTTVVAGFRMVCQEVPLISIAEELCSEFQILAKGVSLFDQRAIALYKILYGNNPGTNPMDKKKLEHCIKLCLRDSVRHHVMLRSVFYDLRRIYFLPLGVAMLVSTLLLCFSGILFTDKSVPITVKAAFLLILVVELAYTFIFCWYGQRIQEASCLINDSIYNGNWRHYSETIKSYILIIKPCSEKPLKLTAAGFIDIELSTFLDICKSAYSYFSLLQAFNE</sequence>
<keyword evidence="11" id="KW-0732">Signal</keyword>
<evidence type="ECO:0000256" key="8">
    <source>
        <dbReference type="ARBA" id="ARBA00023170"/>
    </source>
</evidence>
<feature type="transmembrane region" description="Helical" evidence="10">
    <location>
        <begin position="96"/>
        <end position="115"/>
    </location>
</feature>
<evidence type="ECO:0000313" key="13">
    <source>
        <dbReference type="Proteomes" id="UP001461498"/>
    </source>
</evidence>
<keyword evidence="5 10" id="KW-0552">Olfaction</keyword>
<dbReference type="GO" id="GO:0005549">
    <property type="term" value="F:odorant binding"/>
    <property type="evidence" value="ECO:0007669"/>
    <property type="project" value="InterPro"/>
</dbReference>
<keyword evidence="6 10" id="KW-1133">Transmembrane helix</keyword>
<keyword evidence="3 10" id="KW-0716">Sensory transduction</keyword>
<reference evidence="12 13" key="1">
    <citation type="submission" date="2022-12" db="EMBL/GenBank/DDBJ databases">
        <title>Chromosome-level genome assembly of true bugs.</title>
        <authorList>
            <person name="Ma L."/>
            <person name="Li H."/>
        </authorList>
    </citation>
    <scope>NUCLEOTIDE SEQUENCE [LARGE SCALE GENOMIC DNA]</scope>
    <source>
        <strain evidence="12">Lab_2022b</strain>
    </source>
</reference>
<keyword evidence="13" id="KW-1185">Reference proteome</keyword>
<feature type="signal peptide" evidence="11">
    <location>
        <begin position="1"/>
        <end position="18"/>
    </location>
</feature>
<evidence type="ECO:0000256" key="7">
    <source>
        <dbReference type="ARBA" id="ARBA00023136"/>
    </source>
</evidence>
<comment type="subcellular location">
    <subcellularLocation>
        <location evidence="1 10">Cell membrane</location>
        <topology evidence="1 10">Multi-pass membrane protein</topology>
    </subcellularLocation>
</comment>
<comment type="caution">
    <text evidence="10">Lacks conserved residue(s) required for the propagation of feature annotation.</text>
</comment>
<name>A0AAW1D1R8_9HEMI</name>
<dbReference type="GO" id="GO:0005886">
    <property type="term" value="C:plasma membrane"/>
    <property type="evidence" value="ECO:0007669"/>
    <property type="project" value="UniProtKB-SubCell"/>
</dbReference>
<dbReference type="EMBL" id="JAPXFL010000008">
    <property type="protein sequence ID" value="KAK9503058.1"/>
    <property type="molecule type" value="Genomic_DNA"/>
</dbReference>
<evidence type="ECO:0000256" key="5">
    <source>
        <dbReference type="ARBA" id="ARBA00022725"/>
    </source>
</evidence>
<evidence type="ECO:0000256" key="4">
    <source>
        <dbReference type="ARBA" id="ARBA00022692"/>
    </source>
</evidence>
<evidence type="ECO:0000256" key="2">
    <source>
        <dbReference type="ARBA" id="ARBA00022475"/>
    </source>
</evidence>
<feature type="chain" id="PRO_5043979543" description="Odorant receptor" evidence="11">
    <location>
        <begin position="19"/>
        <end position="380"/>
    </location>
</feature>